<dbReference type="Proteomes" id="UP000050792">
    <property type="component" value="Unassembled WGS sequence"/>
</dbReference>
<evidence type="ECO:0000313" key="2">
    <source>
        <dbReference type="WBParaSite" id="SRDH1_10660.1"/>
    </source>
</evidence>
<reference evidence="2" key="2">
    <citation type="submission" date="2023-11" db="UniProtKB">
        <authorList>
            <consortium name="WormBaseParasite"/>
        </authorList>
    </citation>
    <scope>IDENTIFICATION</scope>
</reference>
<proteinExistence type="predicted"/>
<dbReference type="WBParaSite" id="SRDH1_10660.1">
    <property type="protein sequence ID" value="SRDH1_10660.1"/>
    <property type="gene ID" value="SRDH1_10660"/>
</dbReference>
<organism evidence="1 2">
    <name type="scientific">Schistosoma rodhaini</name>
    <dbReference type="NCBI Taxonomy" id="6188"/>
    <lineage>
        <taxon>Eukaryota</taxon>
        <taxon>Metazoa</taxon>
        <taxon>Spiralia</taxon>
        <taxon>Lophotrochozoa</taxon>
        <taxon>Platyhelminthes</taxon>
        <taxon>Trematoda</taxon>
        <taxon>Digenea</taxon>
        <taxon>Strigeidida</taxon>
        <taxon>Schistosomatoidea</taxon>
        <taxon>Schistosomatidae</taxon>
        <taxon>Schistosoma</taxon>
    </lineage>
</organism>
<protein>
    <submittedName>
        <fullName evidence="2">Uncharacterized protein</fullName>
    </submittedName>
</protein>
<keyword evidence="1" id="KW-1185">Reference proteome</keyword>
<sequence>MNKLYCSAQMLQLDSKSKYKPEFNDQPQSSIPKLPELSFQDVEKYFSDLWFEQISISEAVNRSEYHTSNTAERNCQTISSSDEQLYNTDNHILANQLSIFPKNTDSRKMSTVENRRKRRWKTMARAMIPKTQYF</sequence>
<evidence type="ECO:0000313" key="1">
    <source>
        <dbReference type="Proteomes" id="UP000050792"/>
    </source>
</evidence>
<dbReference type="AlphaFoldDB" id="A0AA85EJN2"/>
<reference evidence="1" key="1">
    <citation type="submission" date="2022-06" db="EMBL/GenBank/DDBJ databases">
        <authorList>
            <person name="Berger JAMES D."/>
            <person name="Berger JAMES D."/>
        </authorList>
    </citation>
    <scope>NUCLEOTIDE SEQUENCE [LARGE SCALE GENOMIC DNA]</scope>
</reference>
<name>A0AA85EJN2_9TREM</name>
<accession>A0AA85EJN2</accession>